<evidence type="ECO:0000256" key="1">
    <source>
        <dbReference type="SAM" id="MobiDB-lite"/>
    </source>
</evidence>
<proteinExistence type="predicted"/>
<feature type="region of interest" description="Disordered" evidence="1">
    <location>
        <begin position="103"/>
        <end position="122"/>
    </location>
</feature>
<comment type="caution">
    <text evidence="2">The sequence shown here is derived from an EMBL/GenBank/DDBJ whole genome shotgun (WGS) entry which is preliminary data.</text>
</comment>
<dbReference type="Proteomes" id="UP001501265">
    <property type="component" value="Unassembled WGS sequence"/>
</dbReference>
<accession>A0ABP9D186</accession>
<gene>
    <name evidence="2" type="ORF">GCM10023220_68550</name>
</gene>
<protein>
    <submittedName>
        <fullName evidence="2">Uncharacterized protein</fullName>
    </submittedName>
</protein>
<organism evidence="2 3">
    <name type="scientific">Streptomyces ziwulingensis</name>
    <dbReference type="NCBI Taxonomy" id="1045501"/>
    <lineage>
        <taxon>Bacteria</taxon>
        <taxon>Bacillati</taxon>
        <taxon>Actinomycetota</taxon>
        <taxon>Actinomycetes</taxon>
        <taxon>Kitasatosporales</taxon>
        <taxon>Streptomycetaceae</taxon>
        <taxon>Streptomyces</taxon>
    </lineage>
</organism>
<feature type="compositionally biased region" description="Low complexity" evidence="1">
    <location>
        <begin position="103"/>
        <end position="113"/>
    </location>
</feature>
<sequence>MRSLCGGDELDHVAAEPVEHGDGEGVGRAKVGERRVVLGADLLPAADLVDVDTDAVGLLQEADLPGKVLALAGDPGVPDAVAGPREEYGVEAGFGAGLPGAAGAACGGDTDAGPDLSEGILP</sequence>
<keyword evidence="3" id="KW-1185">Reference proteome</keyword>
<name>A0ABP9D186_9ACTN</name>
<reference evidence="3" key="1">
    <citation type="journal article" date="2019" name="Int. J. Syst. Evol. Microbiol.">
        <title>The Global Catalogue of Microorganisms (GCM) 10K type strain sequencing project: providing services to taxonomists for standard genome sequencing and annotation.</title>
        <authorList>
            <consortium name="The Broad Institute Genomics Platform"/>
            <consortium name="The Broad Institute Genome Sequencing Center for Infectious Disease"/>
            <person name="Wu L."/>
            <person name="Ma J."/>
        </authorList>
    </citation>
    <scope>NUCLEOTIDE SEQUENCE [LARGE SCALE GENOMIC DNA]</scope>
    <source>
        <strain evidence="3">JCM 18081</strain>
    </source>
</reference>
<feature type="compositionally biased region" description="Basic and acidic residues" evidence="1">
    <location>
        <begin position="9"/>
        <end position="27"/>
    </location>
</feature>
<dbReference type="EMBL" id="BAABIG010000092">
    <property type="protein sequence ID" value="GAA4825004.1"/>
    <property type="molecule type" value="Genomic_DNA"/>
</dbReference>
<evidence type="ECO:0000313" key="3">
    <source>
        <dbReference type="Proteomes" id="UP001501265"/>
    </source>
</evidence>
<evidence type="ECO:0000313" key="2">
    <source>
        <dbReference type="EMBL" id="GAA4825004.1"/>
    </source>
</evidence>
<feature type="region of interest" description="Disordered" evidence="1">
    <location>
        <begin position="1"/>
        <end position="27"/>
    </location>
</feature>